<keyword evidence="3 8" id="KW-1133">Transmembrane helix</keyword>
<protein>
    <recommendedName>
        <fullName evidence="9">G-protein coupled receptors family 1 profile domain-containing protein</fullName>
    </recommendedName>
</protein>
<dbReference type="PROSITE" id="PS50262">
    <property type="entry name" value="G_PROTEIN_RECEP_F1_2"/>
    <property type="match status" value="1"/>
</dbReference>
<reference evidence="10 12" key="2">
    <citation type="journal article" date="2013" name="Nature">
        <title>Insights into bilaterian evolution from three spiralian genomes.</title>
        <authorList>
            <person name="Simakov O."/>
            <person name="Marletaz F."/>
            <person name="Cho S.J."/>
            <person name="Edsinger-Gonzales E."/>
            <person name="Havlak P."/>
            <person name="Hellsten U."/>
            <person name="Kuo D.H."/>
            <person name="Larsson T."/>
            <person name="Lv J."/>
            <person name="Arendt D."/>
            <person name="Savage R."/>
            <person name="Osoegawa K."/>
            <person name="de Jong P."/>
            <person name="Grimwood J."/>
            <person name="Chapman J.A."/>
            <person name="Shapiro H."/>
            <person name="Aerts A."/>
            <person name="Otillar R.P."/>
            <person name="Terry A.Y."/>
            <person name="Boore J.L."/>
            <person name="Grigoriev I.V."/>
            <person name="Lindberg D.R."/>
            <person name="Seaver E.C."/>
            <person name="Weisblat D.A."/>
            <person name="Putnam N.H."/>
            <person name="Rokhsar D.S."/>
        </authorList>
    </citation>
    <scope>NUCLEOTIDE SEQUENCE</scope>
    <source>
        <strain evidence="10 12">I ESC-2004</strain>
    </source>
</reference>
<keyword evidence="6" id="KW-0675">Receptor</keyword>
<feature type="transmembrane region" description="Helical" evidence="8">
    <location>
        <begin position="115"/>
        <end position="135"/>
    </location>
</feature>
<reference evidence="11" key="3">
    <citation type="submission" date="2015-06" db="UniProtKB">
        <authorList>
            <consortium name="EnsemblMetazoa"/>
        </authorList>
    </citation>
    <scope>IDENTIFICATION</scope>
</reference>
<dbReference type="HOGENOM" id="CLU_009579_38_0_1"/>
<keyword evidence="4" id="KW-0297">G-protein coupled receptor</keyword>
<dbReference type="PANTHER" id="PTHR24243">
    <property type="entry name" value="G-PROTEIN COUPLED RECEPTOR"/>
    <property type="match status" value="1"/>
</dbReference>
<feature type="transmembrane region" description="Helical" evidence="8">
    <location>
        <begin position="201"/>
        <end position="220"/>
    </location>
</feature>
<evidence type="ECO:0000256" key="6">
    <source>
        <dbReference type="ARBA" id="ARBA00023170"/>
    </source>
</evidence>
<evidence type="ECO:0000256" key="8">
    <source>
        <dbReference type="SAM" id="Phobius"/>
    </source>
</evidence>
<dbReference type="STRING" id="283909.R7V6P2"/>
<dbReference type="EnsemblMetazoa" id="CapteT193837">
    <property type="protein sequence ID" value="CapteP193837"/>
    <property type="gene ID" value="CapteG193837"/>
</dbReference>
<sequence length="398" mass="43888">MARVKGDIPDKTIIRIVLPTQAPTMSLVTMTFALLMSAIASDHLTSPQHTENPSSLELTSTLDGATSDWLFIYLGKISVAITSYGYIVVGGLSIAGNVLNAIIMGRQKSISPYAYLTAIAVCDLGIGFTLIWMGVVSNVELQRKQRFIADAAAVTSVAMYFVREWCDLSALYLTVALSMDRLVAVKFPLRRSGWCRVKTACVTCGVIMTSGLLLATHFLIRLKITWLPDVESGLDLPNMSYTRIGRTQVVNDTVLYASLLLKMVLPLAVMAACNMMTLRQIVRGEKFRMTSSATQKSRAATGTQCLAITVGVIVTYFVTGIPQLTFNVYVSIYGYPKTLTPSTAFLAMFAELLAWTKCCTNFFIYTILNRKFRDDLIDLFRLRSTRGDIDNHPGIQIT</sequence>
<dbReference type="EMBL" id="KB296703">
    <property type="protein sequence ID" value="ELU11435.1"/>
    <property type="molecule type" value="Genomic_DNA"/>
</dbReference>
<evidence type="ECO:0000313" key="12">
    <source>
        <dbReference type="Proteomes" id="UP000014760"/>
    </source>
</evidence>
<gene>
    <name evidence="10" type="ORF">CAPTEDRAFT_193837</name>
</gene>
<name>R7V6P2_CAPTE</name>
<evidence type="ECO:0000256" key="4">
    <source>
        <dbReference type="ARBA" id="ARBA00023040"/>
    </source>
</evidence>
<evidence type="ECO:0000256" key="2">
    <source>
        <dbReference type="ARBA" id="ARBA00022692"/>
    </source>
</evidence>
<feature type="transmembrane region" description="Helical" evidence="8">
    <location>
        <begin position="254"/>
        <end position="278"/>
    </location>
</feature>
<evidence type="ECO:0000256" key="5">
    <source>
        <dbReference type="ARBA" id="ARBA00023136"/>
    </source>
</evidence>
<dbReference type="OMA" id="HFAMRLY"/>
<keyword evidence="5 8" id="KW-0472">Membrane</keyword>
<comment type="subcellular location">
    <subcellularLocation>
        <location evidence="1">Membrane</location>
        <topology evidence="1">Multi-pass membrane protein</topology>
    </subcellularLocation>
</comment>
<evidence type="ECO:0000256" key="3">
    <source>
        <dbReference type="ARBA" id="ARBA00022989"/>
    </source>
</evidence>
<keyword evidence="2 8" id="KW-0812">Transmembrane</keyword>
<evidence type="ECO:0000259" key="9">
    <source>
        <dbReference type="PROSITE" id="PS50262"/>
    </source>
</evidence>
<evidence type="ECO:0000313" key="10">
    <source>
        <dbReference type="EMBL" id="ELU11435.1"/>
    </source>
</evidence>
<accession>R7V6P2</accession>
<reference evidence="12" key="1">
    <citation type="submission" date="2012-12" db="EMBL/GenBank/DDBJ databases">
        <authorList>
            <person name="Hellsten U."/>
            <person name="Grimwood J."/>
            <person name="Chapman J.A."/>
            <person name="Shapiro H."/>
            <person name="Aerts A."/>
            <person name="Otillar R.P."/>
            <person name="Terry A.Y."/>
            <person name="Boore J.L."/>
            <person name="Simakov O."/>
            <person name="Marletaz F."/>
            <person name="Cho S.-J."/>
            <person name="Edsinger-Gonzales E."/>
            <person name="Havlak P."/>
            <person name="Kuo D.-H."/>
            <person name="Larsson T."/>
            <person name="Lv J."/>
            <person name="Arendt D."/>
            <person name="Savage R."/>
            <person name="Osoegawa K."/>
            <person name="de Jong P."/>
            <person name="Lindberg D.R."/>
            <person name="Seaver E.C."/>
            <person name="Weisblat D.A."/>
            <person name="Putnam N.H."/>
            <person name="Grigoriev I.V."/>
            <person name="Rokhsar D.S."/>
        </authorList>
    </citation>
    <scope>NUCLEOTIDE SEQUENCE</scope>
    <source>
        <strain evidence="12">I ESC-2004</strain>
    </source>
</reference>
<dbReference type="GO" id="GO:0004930">
    <property type="term" value="F:G protein-coupled receptor activity"/>
    <property type="evidence" value="ECO:0007669"/>
    <property type="project" value="UniProtKB-KW"/>
</dbReference>
<dbReference type="Proteomes" id="UP000014760">
    <property type="component" value="Unassembled WGS sequence"/>
</dbReference>
<dbReference type="Pfam" id="PF00001">
    <property type="entry name" value="7tm_1"/>
    <property type="match status" value="1"/>
</dbReference>
<keyword evidence="12" id="KW-1185">Reference proteome</keyword>
<feature type="transmembrane region" description="Helical" evidence="8">
    <location>
        <begin position="344"/>
        <end position="368"/>
    </location>
</feature>
<dbReference type="Gene3D" id="1.20.1070.10">
    <property type="entry name" value="Rhodopsin 7-helix transmembrane proteins"/>
    <property type="match status" value="1"/>
</dbReference>
<keyword evidence="7" id="KW-0807">Transducer</keyword>
<evidence type="ECO:0000313" key="11">
    <source>
        <dbReference type="EnsemblMetazoa" id="CapteP193837"/>
    </source>
</evidence>
<dbReference type="AlphaFoldDB" id="R7V6P2"/>
<dbReference type="PRINTS" id="PR00237">
    <property type="entry name" value="GPCRRHODOPSN"/>
</dbReference>
<dbReference type="GO" id="GO:0005886">
    <property type="term" value="C:plasma membrane"/>
    <property type="evidence" value="ECO:0007669"/>
    <property type="project" value="TreeGrafter"/>
</dbReference>
<dbReference type="OrthoDB" id="6126859at2759"/>
<feature type="domain" description="G-protein coupled receptors family 1 profile" evidence="9">
    <location>
        <begin position="96"/>
        <end position="365"/>
    </location>
</feature>
<dbReference type="InterPro" id="IPR000276">
    <property type="entry name" value="GPCR_Rhodpsn"/>
</dbReference>
<feature type="transmembrane region" description="Helical" evidence="8">
    <location>
        <begin position="299"/>
        <end position="324"/>
    </location>
</feature>
<organism evidence="10">
    <name type="scientific">Capitella teleta</name>
    <name type="common">Polychaete worm</name>
    <dbReference type="NCBI Taxonomy" id="283909"/>
    <lineage>
        <taxon>Eukaryota</taxon>
        <taxon>Metazoa</taxon>
        <taxon>Spiralia</taxon>
        <taxon>Lophotrochozoa</taxon>
        <taxon>Annelida</taxon>
        <taxon>Polychaeta</taxon>
        <taxon>Sedentaria</taxon>
        <taxon>Scolecida</taxon>
        <taxon>Capitellidae</taxon>
        <taxon>Capitella</taxon>
    </lineage>
</organism>
<dbReference type="PANTHER" id="PTHR24243:SF230">
    <property type="entry name" value="G-PROTEIN COUPLED RECEPTORS FAMILY 1 PROFILE DOMAIN-CONTAINING PROTEIN"/>
    <property type="match status" value="1"/>
</dbReference>
<feature type="transmembrane region" description="Helical" evidence="8">
    <location>
        <begin position="84"/>
        <end position="103"/>
    </location>
</feature>
<dbReference type="SUPFAM" id="SSF81321">
    <property type="entry name" value="Family A G protein-coupled receptor-like"/>
    <property type="match status" value="1"/>
</dbReference>
<dbReference type="InterPro" id="IPR017452">
    <property type="entry name" value="GPCR_Rhodpsn_7TM"/>
</dbReference>
<feature type="transmembrane region" description="Helical" evidence="8">
    <location>
        <begin position="169"/>
        <end position="189"/>
    </location>
</feature>
<proteinExistence type="predicted"/>
<evidence type="ECO:0000256" key="7">
    <source>
        <dbReference type="ARBA" id="ARBA00023224"/>
    </source>
</evidence>
<dbReference type="EMBL" id="AMQN01000856">
    <property type="status" value="NOT_ANNOTATED_CDS"/>
    <property type="molecule type" value="Genomic_DNA"/>
</dbReference>
<evidence type="ECO:0000256" key="1">
    <source>
        <dbReference type="ARBA" id="ARBA00004141"/>
    </source>
</evidence>